<dbReference type="SUPFAM" id="SSF52266">
    <property type="entry name" value="SGNH hydrolase"/>
    <property type="match status" value="1"/>
</dbReference>
<accession>A0ABV5LQS1</accession>
<comment type="caution">
    <text evidence="2">The sequence shown here is derived from an EMBL/GenBank/DDBJ whole genome shotgun (WGS) entry which is preliminary data.</text>
</comment>
<evidence type="ECO:0000313" key="2">
    <source>
        <dbReference type="EMBL" id="MFB9376440.1"/>
    </source>
</evidence>
<dbReference type="RefSeq" id="WP_380138337.1">
    <property type="nucleotide sequence ID" value="NZ_JBHLUI010000009.1"/>
</dbReference>
<dbReference type="Proteomes" id="UP001589748">
    <property type="component" value="Unassembled WGS sequence"/>
</dbReference>
<dbReference type="InterPro" id="IPR013830">
    <property type="entry name" value="SGNH_hydro"/>
</dbReference>
<dbReference type="PANTHER" id="PTHR30383">
    <property type="entry name" value="THIOESTERASE 1/PROTEASE 1/LYSOPHOSPHOLIPASE L1"/>
    <property type="match status" value="1"/>
</dbReference>
<feature type="domain" description="SGNH hydrolase-type esterase" evidence="1">
    <location>
        <begin position="15"/>
        <end position="192"/>
    </location>
</feature>
<proteinExistence type="predicted"/>
<name>A0ABV5LQS1_9ACTN</name>
<sequence length="210" mass="21301">MSAAGGDGPDVRVCAVGDSFVAGVGDPEHLGWFGRLAAGAHAAGRPSTTYPLGVRRDTSADVLARWRAECVARLPAGVRGGVVVSFGVNDTTAVPTAAGVRVPPARSAANLDALLREADGLGWAVLVAGPPAVAEEAHNDRTAVLDAAFAQVCATHGVPYAAVLDALRVDPVWRAEVAADDGAHPRAAGYARLAGLLAPAWTAFLDRLGG</sequence>
<dbReference type="Gene3D" id="3.40.50.1110">
    <property type="entry name" value="SGNH hydrolase"/>
    <property type="match status" value="1"/>
</dbReference>
<protein>
    <submittedName>
        <fullName evidence="2">GDSL-type esterase/lipase family protein</fullName>
    </submittedName>
</protein>
<evidence type="ECO:0000313" key="3">
    <source>
        <dbReference type="Proteomes" id="UP001589748"/>
    </source>
</evidence>
<keyword evidence="3" id="KW-1185">Reference proteome</keyword>
<dbReference type="Pfam" id="PF13472">
    <property type="entry name" value="Lipase_GDSL_2"/>
    <property type="match status" value="1"/>
</dbReference>
<evidence type="ECO:0000259" key="1">
    <source>
        <dbReference type="Pfam" id="PF13472"/>
    </source>
</evidence>
<organism evidence="2 3">
    <name type="scientific">Kineococcus gynurae</name>
    <dbReference type="NCBI Taxonomy" id="452979"/>
    <lineage>
        <taxon>Bacteria</taxon>
        <taxon>Bacillati</taxon>
        <taxon>Actinomycetota</taxon>
        <taxon>Actinomycetes</taxon>
        <taxon>Kineosporiales</taxon>
        <taxon>Kineosporiaceae</taxon>
        <taxon>Kineococcus</taxon>
    </lineage>
</organism>
<dbReference type="PANTHER" id="PTHR30383:SF5">
    <property type="entry name" value="SGNH HYDROLASE-TYPE ESTERASE DOMAIN-CONTAINING PROTEIN"/>
    <property type="match status" value="1"/>
</dbReference>
<gene>
    <name evidence="2" type="ORF">ACFFVI_05620</name>
</gene>
<dbReference type="EMBL" id="JBHMDM010000003">
    <property type="protein sequence ID" value="MFB9376440.1"/>
    <property type="molecule type" value="Genomic_DNA"/>
</dbReference>
<dbReference type="InterPro" id="IPR036514">
    <property type="entry name" value="SGNH_hydro_sf"/>
</dbReference>
<dbReference type="InterPro" id="IPR051532">
    <property type="entry name" value="Ester_Hydrolysis_Enzymes"/>
</dbReference>
<reference evidence="2 3" key="1">
    <citation type="submission" date="2024-09" db="EMBL/GenBank/DDBJ databases">
        <authorList>
            <person name="Sun Q."/>
            <person name="Mori K."/>
        </authorList>
    </citation>
    <scope>NUCLEOTIDE SEQUENCE [LARGE SCALE GENOMIC DNA]</scope>
    <source>
        <strain evidence="2 3">TISTR 1856</strain>
    </source>
</reference>